<accession>K9VU75</accession>
<evidence type="ECO:0000313" key="3">
    <source>
        <dbReference type="Proteomes" id="UP000010472"/>
    </source>
</evidence>
<sequence length="166" mass="18271">MAAITGVELKRPVWQTTGILTLAFWLSSSLILDLVIMPSLYATGMMTQAGFATAGYSIFWIFNRIELVCAALVLTSILAAQSTQQPSLKENRSIILSVILLGIALIYTYFLTPEMSALGLQLNLFDSTTVIPAHMNQMHIGYWFLEALKLIGCSTLLGLCYRNSVD</sequence>
<protein>
    <submittedName>
        <fullName evidence="2">Uncharacterized protein</fullName>
    </submittedName>
</protein>
<gene>
    <name evidence="2" type="ORF">Cri9333_0099</name>
</gene>
<dbReference type="KEGG" id="cep:Cri9333_0099"/>
<dbReference type="EMBL" id="CP003620">
    <property type="protein sequence ID" value="AFZ11099.1"/>
    <property type="molecule type" value="Genomic_DNA"/>
</dbReference>
<dbReference type="PATRIC" id="fig|1173022.3.peg.107"/>
<reference evidence="2 3" key="1">
    <citation type="submission" date="2012-06" db="EMBL/GenBank/DDBJ databases">
        <title>Finished chromosome of genome of Crinalium epipsammum PCC 9333.</title>
        <authorList>
            <consortium name="US DOE Joint Genome Institute"/>
            <person name="Gugger M."/>
            <person name="Coursin T."/>
            <person name="Rippka R."/>
            <person name="Tandeau De Marsac N."/>
            <person name="Huntemann M."/>
            <person name="Wei C.-L."/>
            <person name="Han J."/>
            <person name="Detter J.C."/>
            <person name="Han C."/>
            <person name="Tapia R."/>
            <person name="Davenport K."/>
            <person name="Daligault H."/>
            <person name="Erkkila T."/>
            <person name="Gu W."/>
            <person name="Munk A.C.C."/>
            <person name="Teshima H."/>
            <person name="Xu Y."/>
            <person name="Chain P."/>
            <person name="Chen A."/>
            <person name="Krypides N."/>
            <person name="Mavromatis K."/>
            <person name="Markowitz V."/>
            <person name="Szeto E."/>
            <person name="Ivanova N."/>
            <person name="Mikhailova N."/>
            <person name="Ovchinnikova G."/>
            <person name="Pagani I."/>
            <person name="Pati A."/>
            <person name="Goodwin L."/>
            <person name="Peters L."/>
            <person name="Pitluck S."/>
            <person name="Woyke T."/>
            <person name="Kerfeld C."/>
        </authorList>
    </citation>
    <scope>NUCLEOTIDE SEQUENCE [LARGE SCALE GENOMIC DNA]</scope>
    <source>
        <strain evidence="2 3">PCC 9333</strain>
    </source>
</reference>
<keyword evidence="1" id="KW-0812">Transmembrane</keyword>
<keyword evidence="1" id="KW-1133">Transmembrane helix</keyword>
<organism evidence="2 3">
    <name type="scientific">Crinalium epipsammum PCC 9333</name>
    <dbReference type="NCBI Taxonomy" id="1173022"/>
    <lineage>
        <taxon>Bacteria</taxon>
        <taxon>Bacillati</taxon>
        <taxon>Cyanobacteriota</taxon>
        <taxon>Cyanophyceae</taxon>
        <taxon>Gomontiellales</taxon>
        <taxon>Gomontiellaceae</taxon>
        <taxon>Crinalium</taxon>
    </lineage>
</organism>
<evidence type="ECO:0000313" key="2">
    <source>
        <dbReference type="EMBL" id="AFZ11099.1"/>
    </source>
</evidence>
<feature type="transmembrane region" description="Helical" evidence="1">
    <location>
        <begin position="140"/>
        <end position="161"/>
    </location>
</feature>
<dbReference type="RefSeq" id="WP_015201243.1">
    <property type="nucleotide sequence ID" value="NC_019753.1"/>
</dbReference>
<dbReference type="HOGENOM" id="CLU_1515475_0_0_3"/>
<name>K9VU75_9CYAN</name>
<keyword evidence="3" id="KW-1185">Reference proteome</keyword>
<dbReference type="STRING" id="1173022.Cri9333_0099"/>
<feature type="transmembrane region" description="Helical" evidence="1">
    <location>
        <begin position="19"/>
        <end position="41"/>
    </location>
</feature>
<feature type="transmembrane region" description="Helical" evidence="1">
    <location>
        <begin position="93"/>
        <end position="112"/>
    </location>
</feature>
<keyword evidence="1" id="KW-0472">Membrane</keyword>
<dbReference type="Proteomes" id="UP000010472">
    <property type="component" value="Chromosome"/>
</dbReference>
<dbReference type="eggNOG" id="ENOG5032H5C">
    <property type="taxonomic scope" value="Bacteria"/>
</dbReference>
<dbReference type="OrthoDB" id="463671at2"/>
<proteinExistence type="predicted"/>
<dbReference type="AlphaFoldDB" id="K9VU75"/>
<feature type="transmembrane region" description="Helical" evidence="1">
    <location>
        <begin position="61"/>
        <end position="81"/>
    </location>
</feature>
<evidence type="ECO:0000256" key="1">
    <source>
        <dbReference type="SAM" id="Phobius"/>
    </source>
</evidence>